<dbReference type="InterPro" id="IPR052343">
    <property type="entry name" value="Retrotransposon-Effector_Assoc"/>
</dbReference>
<keyword evidence="2" id="KW-1185">Reference proteome</keyword>
<evidence type="ECO:0000313" key="2">
    <source>
        <dbReference type="Proteomes" id="UP001281410"/>
    </source>
</evidence>
<feature type="non-terminal residue" evidence="1">
    <location>
        <position position="70"/>
    </location>
</feature>
<dbReference type="Proteomes" id="UP001281410">
    <property type="component" value="Unassembled WGS sequence"/>
</dbReference>
<dbReference type="PANTHER" id="PTHR46890:SF48">
    <property type="entry name" value="RNA-DIRECTED DNA POLYMERASE"/>
    <property type="match status" value="1"/>
</dbReference>
<accession>A0AAE0AEN4</accession>
<evidence type="ECO:0008006" key="3">
    <source>
        <dbReference type="Google" id="ProtNLM"/>
    </source>
</evidence>
<proteinExistence type="predicted"/>
<evidence type="ECO:0000313" key="1">
    <source>
        <dbReference type="EMBL" id="KAK3212550.1"/>
    </source>
</evidence>
<dbReference type="AlphaFoldDB" id="A0AAE0AEN4"/>
<feature type="non-terminal residue" evidence="1">
    <location>
        <position position="1"/>
    </location>
</feature>
<protein>
    <recommendedName>
        <fullName evidence="3">Reverse transcriptase</fullName>
    </recommendedName>
</protein>
<gene>
    <name evidence="1" type="ORF">Dsin_017256</name>
</gene>
<reference evidence="1" key="1">
    <citation type="journal article" date="2023" name="Plant J.">
        <title>Genome sequences and population genomics provide insights into the demographic history, inbreeding, and mutation load of two 'living fossil' tree species of Dipteronia.</title>
        <authorList>
            <person name="Feng Y."/>
            <person name="Comes H.P."/>
            <person name="Chen J."/>
            <person name="Zhu S."/>
            <person name="Lu R."/>
            <person name="Zhang X."/>
            <person name="Li P."/>
            <person name="Qiu J."/>
            <person name="Olsen K.M."/>
            <person name="Qiu Y."/>
        </authorList>
    </citation>
    <scope>NUCLEOTIDE SEQUENCE</scope>
    <source>
        <strain evidence="1">NBL</strain>
    </source>
</reference>
<sequence length="70" mass="8343">VINWVKACITTPKYFIYVNRELIGFRHCKRGIRQGDPMSPYLFVIAIEVLSKLLAKHIQEPPHFKYHWKC</sequence>
<comment type="caution">
    <text evidence="1">The sequence shown here is derived from an EMBL/GenBank/DDBJ whole genome shotgun (WGS) entry which is preliminary data.</text>
</comment>
<organism evidence="1 2">
    <name type="scientific">Dipteronia sinensis</name>
    <dbReference type="NCBI Taxonomy" id="43782"/>
    <lineage>
        <taxon>Eukaryota</taxon>
        <taxon>Viridiplantae</taxon>
        <taxon>Streptophyta</taxon>
        <taxon>Embryophyta</taxon>
        <taxon>Tracheophyta</taxon>
        <taxon>Spermatophyta</taxon>
        <taxon>Magnoliopsida</taxon>
        <taxon>eudicotyledons</taxon>
        <taxon>Gunneridae</taxon>
        <taxon>Pentapetalae</taxon>
        <taxon>rosids</taxon>
        <taxon>malvids</taxon>
        <taxon>Sapindales</taxon>
        <taxon>Sapindaceae</taxon>
        <taxon>Hippocastanoideae</taxon>
        <taxon>Acereae</taxon>
        <taxon>Dipteronia</taxon>
    </lineage>
</organism>
<name>A0AAE0AEN4_9ROSI</name>
<dbReference type="PANTHER" id="PTHR46890">
    <property type="entry name" value="NON-LTR RETROLELEMENT REVERSE TRANSCRIPTASE-LIKE PROTEIN-RELATED"/>
    <property type="match status" value="1"/>
</dbReference>
<dbReference type="EMBL" id="JANJYJ010000005">
    <property type="protein sequence ID" value="KAK3212550.1"/>
    <property type="molecule type" value="Genomic_DNA"/>
</dbReference>